<dbReference type="HOGENOM" id="CLU_2085671_0_0_1"/>
<evidence type="ECO:0000313" key="3">
    <source>
        <dbReference type="Proteomes" id="UP000054166"/>
    </source>
</evidence>
<reference evidence="2 3" key="1">
    <citation type="submission" date="2014-04" db="EMBL/GenBank/DDBJ databases">
        <authorList>
            <consortium name="DOE Joint Genome Institute"/>
            <person name="Kuo A."/>
            <person name="Tarkka M."/>
            <person name="Buscot F."/>
            <person name="Kohler A."/>
            <person name="Nagy L.G."/>
            <person name="Floudas D."/>
            <person name="Copeland A."/>
            <person name="Barry K.W."/>
            <person name="Cichocki N."/>
            <person name="Veneault-Fourrey C."/>
            <person name="LaButti K."/>
            <person name="Lindquist E.A."/>
            <person name="Lipzen A."/>
            <person name="Lundell T."/>
            <person name="Morin E."/>
            <person name="Murat C."/>
            <person name="Sun H."/>
            <person name="Tunlid A."/>
            <person name="Henrissat B."/>
            <person name="Grigoriev I.V."/>
            <person name="Hibbett D.S."/>
            <person name="Martin F."/>
            <person name="Nordberg H.P."/>
            <person name="Cantor M.N."/>
            <person name="Hua S.X."/>
        </authorList>
    </citation>
    <scope>NUCLEOTIDE SEQUENCE [LARGE SCALE GENOMIC DNA]</scope>
    <source>
        <strain evidence="2 3">F 1598</strain>
    </source>
</reference>
<feature type="signal peptide" evidence="1">
    <location>
        <begin position="1"/>
        <end position="16"/>
    </location>
</feature>
<keyword evidence="1" id="KW-0732">Signal</keyword>
<gene>
    <name evidence="2" type="ORF">PILCRDRAFT_474894</name>
</gene>
<keyword evidence="3" id="KW-1185">Reference proteome</keyword>
<name>A0A0C3FCF6_PILCF</name>
<proteinExistence type="predicted"/>
<dbReference type="InParanoid" id="A0A0C3FCF6"/>
<evidence type="ECO:0008006" key="4">
    <source>
        <dbReference type="Google" id="ProtNLM"/>
    </source>
</evidence>
<sequence length="117" mass="12868">MATLLVLGQVLVISLSSLPVYQRWSAALSGGTEVQPLSTLPYIGRLLRCPNELFEIAALSSASRDMHSLAISHVHRTQCAASCQSIDSYTASYCRRPRVYHIGFSSNDIQQTELCTH</sequence>
<evidence type="ECO:0000313" key="2">
    <source>
        <dbReference type="EMBL" id="KIM82285.1"/>
    </source>
</evidence>
<dbReference type="EMBL" id="KN832995">
    <property type="protein sequence ID" value="KIM82285.1"/>
    <property type="molecule type" value="Genomic_DNA"/>
</dbReference>
<feature type="chain" id="PRO_5002164321" description="F-box domain-containing protein" evidence="1">
    <location>
        <begin position="17"/>
        <end position="117"/>
    </location>
</feature>
<protein>
    <recommendedName>
        <fullName evidence="4">F-box domain-containing protein</fullName>
    </recommendedName>
</protein>
<dbReference type="AlphaFoldDB" id="A0A0C3FCF6"/>
<accession>A0A0C3FCF6</accession>
<evidence type="ECO:0000256" key="1">
    <source>
        <dbReference type="SAM" id="SignalP"/>
    </source>
</evidence>
<reference evidence="3" key="2">
    <citation type="submission" date="2015-01" db="EMBL/GenBank/DDBJ databases">
        <title>Evolutionary Origins and Diversification of the Mycorrhizal Mutualists.</title>
        <authorList>
            <consortium name="DOE Joint Genome Institute"/>
            <consortium name="Mycorrhizal Genomics Consortium"/>
            <person name="Kohler A."/>
            <person name="Kuo A."/>
            <person name="Nagy L.G."/>
            <person name="Floudas D."/>
            <person name="Copeland A."/>
            <person name="Barry K.W."/>
            <person name="Cichocki N."/>
            <person name="Veneault-Fourrey C."/>
            <person name="LaButti K."/>
            <person name="Lindquist E.A."/>
            <person name="Lipzen A."/>
            <person name="Lundell T."/>
            <person name="Morin E."/>
            <person name="Murat C."/>
            <person name="Riley R."/>
            <person name="Ohm R."/>
            <person name="Sun H."/>
            <person name="Tunlid A."/>
            <person name="Henrissat B."/>
            <person name="Grigoriev I.V."/>
            <person name="Hibbett D.S."/>
            <person name="Martin F."/>
        </authorList>
    </citation>
    <scope>NUCLEOTIDE SEQUENCE [LARGE SCALE GENOMIC DNA]</scope>
    <source>
        <strain evidence="3">F 1598</strain>
    </source>
</reference>
<organism evidence="2 3">
    <name type="scientific">Piloderma croceum (strain F 1598)</name>
    <dbReference type="NCBI Taxonomy" id="765440"/>
    <lineage>
        <taxon>Eukaryota</taxon>
        <taxon>Fungi</taxon>
        <taxon>Dikarya</taxon>
        <taxon>Basidiomycota</taxon>
        <taxon>Agaricomycotina</taxon>
        <taxon>Agaricomycetes</taxon>
        <taxon>Agaricomycetidae</taxon>
        <taxon>Atheliales</taxon>
        <taxon>Atheliaceae</taxon>
        <taxon>Piloderma</taxon>
    </lineage>
</organism>
<dbReference type="Proteomes" id="UP000054166">
    <property type="component" value="Unassembled WGS sequence"/>
</dbReference>